<dbReference type="Pfam" id="PF00076">
    <property type="entry name" value="RRM_1"/>
    <property type="match status" value="2"/>
</dbReference>
<dbReference type="Gramene" id="TraesPARA_EIv1.0_2527260.1">
    <property type="protein sequence ID" value="TraesPARA_EIv1.0_2527260.1.CDS"/>
    <property type="gene ID" value="TraesPARA_EIv1.0_2527260"/>
</dbReference>
<reference evidence="5" key="2">
    <citation type="submission" date="2018-10" db="UniProtKB">
        <authorList>
            <consortium name="EnsemblPlants"/>
        </authorList>
    </citation>
    <scope>IDENTIFICATION</scope>
</reference>
<dbReference type="SMART" id="SM00360">
    <property type="entry name" value="RRM"/>
    <property type="match status" value="2"/>
</dbReference>
<dbReference type="SUPFAM" id="SSF54928">
    <property type="entry name" value="RNA-binding domain, RBD"/>
    <property type="match status" value="1"/>
</dbReference>
<dbReference type="FunFam" id="3.30.70.330:FF:000335">
    <property type="entry name" value="RNA-binding protein with multiple splicing 2"/>
    <property type="match status" value="1"/>
</dbReference>
<dbReference type="Gramene" id="TraesSTA7D03G04298150.1">
    <property type="protein sequence ID" value="TraesSTA7D03G04298150.1"/>
    <property type="gene ID" value="TraesSTA7D03G04298150"/>
</dbReference>
<name>A0A3B6TDL2_WHEAT</name>
<dbReference type="Gramene" id="TraesCS7D02G100500.1">
    <property type="protein sequence ID" value="TraesCS7D02G100500.1"/>
    <property type="gene ID" value="TraesCS7D02G100500"/>
</dbReference>
<feature type="domain" description="RRM" evidence="4">
    <location>
        <begin position="40"/>
        <end position="119"/>
    </location>
</feature>
<dbReference type="Gramene" id="TraesJUL7D03G04348190.1">
    <property type="protein sequence ID" value="TraesJUL7D03G04348190.1"/>
    <property type="gene ID" value="TraesJUL7D03G04348190"/>
</dbReference>
<keyword evidence="6" id="KW-1185">Reference proteome</keyword>
<dbReference type="OrthoDB" id="431169at2759"/>
<dbReference type="Gramene" id="TraesLAC7D03G04251530.1">
    <property type="protein sequence ID" value="TraesLAC7D03G04251530.1"/>
    <property type="gene ID" value="TraesLAC7D03G04251530"/>
</dbReference>
<dbReference type="GeneID" id="123167389"/>
<dbReference type="Gramene" id="TraesMAC7D03G04297020.1">
    <property type="protein sequence ID" value="TraesMAC7D03G04297020.1"/>
    <property type="gene ID" value="TraesMAC7D03G04297020"/>
</dbReference>
<evidence type="ECO:0000256" key="3">
    <source>
        <dbReference type="SAM" id="MobiDB-lite"/>
    </source>
</evidence>
<dbReference type="Gramene" id="TraesCS7D03G0229000.1">
    <property type="protein sequence ID" value="TraesCS7D03G0229000.1.CDS"/>
    <property type="gene ID" value="TraesCS7D03G0229000"/>
</dbReference>
<evidence type="ECO:0000259" key="4">
    <source>
        <dbReference type="PROSITE" id="PS50102"/>
    </source>
</evidence>
<feature type="compositionally biased region" description="Acidic residues" evidence="3">
    <location>
        <begin position="153"/>
        <end position="178"/>
    </location>
</feature>
<evidence type="ECO:0000256" key="2">
    <source>
        <dbReference type="PROSITE-ProRule" id="PRU00176"/>
    </source>
</evidence>
<accession>A0A3B6TDL2</accession>
<dbReference type="InterPro" id="IPR035979">
    <property type="entry name" value="RBD_domain_sf"/>
</dbReference>
<dbReference type="InterPro" id="IPR012677">
    <property type="entry name" value="Nucleotide-bd_a/b_plait_sf"/>
</dbReference>
<dbReference type="Gene3D" id="3.30.70.330">
    <property type="match status" value="2"/>
</dbReference>
<feature type="region of interest" description="Disordered" evidence="3">
    <location>
        <begin position="121"/>
        <end position="216"/>
    </location>
</feature>
<dbReference type="Gramene" id="TraesROB_scaffold_036161_01G000200.1">
    <property type="protein sequence ID" value="TraesROB_scaffold_036161_01G000200.1"/>
    <property type="gene ID" value="TraesROB_scaffold_036161_01G000200"/>
</dbReference>
<feature type="domain" description="RRM" evidence="4">
    <location>
        <begin position="215"/>
        <end position="292"/>
    </location>
</feature>
<dbReference type="Gramene" id="TraesCAD_scaffold_093774_01G000200.1">
    <property type="protein sequence ID" value="TraesCAD_scaffold_093774_01G000200.1"/>
    <property type="gene ID" value="TraesCAD_scaffold_093774_01G000200"/>
</dbReference>
<dbReference type="RefSeq" id="XP_044441166.1">
    <property type="nucleotide sequence ID" value="XM_044585231.1"/>
</dbReference>
<evidence type="ECO:0000256" key="1">
    <source>
        <dbReference type="ARBA" id="ARBA00022884"/>
    </source>
</evidence>
<reference evidence="5" key="1">
    <citation type="submission" date="2018-08" db="EMBL/GenBank/DDBJ databases">
        <authorList>
            <person name="Rossello M."/>
        </authorList>
    </citation>
    <scope>NUCLEOTIDE SEQUENCE [LARGE SCALE GENOMIC DNA]</scope>
    <source>
        <strain evidence="5">cv. Chinese Spring</strain>
    </source>
</reference>
<dbReference type="Gramene" id="TraesARI7D03G04379660.1">
    <property type="protein sequence ID" value="TraesARI7D03G04379660.1"/>
    <property type="gene ID" value="TraesARI7D03G04379660"/>
</dbReference>
<keyword evidence="1 2" id="KW-0694">RNA-binding</keyword>
<dbReference type="AlphaFoldDB" id="A0A3B6TDL2"/>
<dbReference type="OMA" id="NEQSEKH"/>
<dbReference type="FunFam" id="3.30.70.330:FF:000404">
    <property type="entry name" value="RNA-binding protein with multiple splicing"/>
    <property type="match status" value="1"/>
</dbReference>
<dbReference type="STRING" id="4565.A0A3B6TDL2"/>
<protein>
    <recommendedName>
        <fullName evidence="4">RRM domain-containing protein</fullName>
    </recommendedName>
</protein>
<dbReference type="Gramene" id="TraesSYM7D03G04357430.1">
    <property type="protein sequence ID" value="TraesSYM7D03G04357430.1"/>
    <property type="gene ID" value="TraesSYM7D03G04357430"/>
</dbReference>
<dbReference type="Proteomes" id="UP000019116">
    <property type="component" value="Chromosome 7D"/>
</dbReference>
<dbReference type="EnsemblPlants" id="TraesCS7D02G100500.1">
    <property type="protein sequence ID" value="TraesCS7D02G100500.1"/>
    <property type="gene ID" value="TraesCS7D02G100500"/>
</dbReference>
<proteinExistence type="predicted"/>
<dbReference type="Gramene" id="TraesCLE_scaffold_071042_01G000200.1">
    <property type="protein sequence ID" value="TraesCLE_scaffold_071042_01G000200.1"/>
    <property type="gene ID" value="TraesCLE_scaffold_071042_01G000200"/>
</dbReference>
<dbReference type="SMR" id="A0A3B6TDL2"/>
<dbReference type="InterPro" id="IPR000504">
    <property type="entry name" value="RRM_dom"/>
</dbReference>
<evidence type="ECO:0000313" key="5">
    <source>
        <dbReference type="EnsemblPlants" id="TraesCS7D02G100500.1"/>
    </source>
</evidence>
<dbReference type="KEGG" id="taes:123167389"/>
<dbReference type="GO" id="GO:0003729">
    <property type="term" value="F:mRNA binding"/>
    <property type="evidence" value="ECO:0000318"/>
    <property type="project" value="GO_Central"/>
</dbReference>
<dbReference type="Gramene" id="TraesLDM7D03G04310760.1">
    <property type="protein sequence ID" value="TraesLDM7D03G04310760.1"/>
    <property type="gene ID" value="TraesLDM7D03G04310760"/>
</dbReference>
<dbReference type="Gramene" id="TraesWEE_scaffold_091648_01G000200.1">
    <property type="protein sequence ID" value="TraesWEE_scaffold_091648_01G000200.1"/>
    <property type="gene ID" value="TraesWEE_scaffold_091648_01G000200"/>
</dbReference>
<dbReference type="Gramene" id="TraesNOR7D03G04353230.1">
    <property type="protein sequence ID" value="TraesNOR7D03G04353230.1"/>
    <property type="gene ID" value="TraesNOR7D03G04353230"/>
</dbReference>
<organism evidence="5">
    <name type="scientific">Triticum aestivum</name>
    <name type="common">Wheat</name>
    <dbReference type="NCBI Taxonomy" id="4565"/>
    <lineage>
        <taxon>Eukaryota</taxon>
        <taxon>Viridiplantae</taxon>
        <taxon>Streptophyta</taxon>
        <taxon>Embryophyta</taxon>
        <taxon>Tracheophyta</taxon>
        <taxon>Spermatophyta</taxon>
        <taxon>Magnoliopsida</taxon>
        <taxon>Liliopsida</taxon>
        <taxon>Poales</taxon>
        <taxon>Poaceae</taxon>
        <taxon>BOP clade</taxon>
        <taxon>Pooideae</taxon>
        <taxon>Triticodae</taxon>
        <taxon>Triticeae</taxon>
        <taxon>Triticinae</taxon>
        <taxon>Triticum</taxon>
    </lineage>
</organism>
<evidence type="ECO:0000313" key="6">
    <source>
        <dbReference type="Proteomes" id="UP000019116"/>
    </source>
</evidence>
<sequence length="297" mass="32483">MSLSHRRPHLPPGAPPVGDPYYHLYAPQPLQHPDPRQGVVTLFVAGLPDDVKPREIHNLFSRRPGFDHCLLEYTGRGNQAVAFVSFFTHHAALAAMDSLNGSVFDPDNGDCLHIELAKSNSRKRHGGGGEVYRVIDKRVRTEENSDNDNNRDEGDDDVSGNDDGEGGSDGPSDEENDNSSDKNELPTDQSGEPGIKQQKGRSSSNDQPDKIPPCSTLFLSNLGQACTEKELEELLSKQPGFHVLKMRRRGGLPAAFADFTDIESSTAAMENLKGTILSSSDSDGLQIEYARSKMRKS</sequence>
<dbReference type="PaxDb" id="4565-Traes_7DS_B7F6949E6.1"/>
<dbReference type="PANTHER" id="PTHR10501">
    <property type="entry name" value="U1 SMALL NUCLEAR RIBONUCLEOPROTEIN A/U2 SMALL NUCLEAR RIBONUCLEOPROTEIN B"/>
    <property type="match status" value="1"/>
</dbReference>
<gene>
    <name evidence="5" type="primary">LOC123167389</name>
</gene>
<dbReference type="PROSITE" id="PS50102">
    <property type="entry name" value="RRM"/>
    <property type="match status" value="2"/>
</dbReference>
<feature type="compositionally biased region" description="Basic and acidic residues" evidence="3">
    <location>
        <begin position="133"/>
        <end position="152"/>
    </location>
</feature>